<dbReference type="EMBL" id="BLRX01000016">
    <property type="protein sequence ID" value="GFP24803.1"/>
    <property type="molecule type" value="Genomic_DNA"/>
</dbReference>
<keyword evidence="1" id="KW-0285">Flavoprotein</keyword>
<dbReference type="EMBL" id="BLSB01000030">
    <property type="protein sequence ID" value="GFP34879.1"/>
    <property type="molecule type" value="Genomic_DNA"/>
</dbReference>
<evidence type="ECO:0000256" key="3">
    <source>
        <dbReference type="ARBA" id="ARBA00022827"/>
    </source>
</evidence>
<evidence type="ECO:0000313" key="8">
    <source>
        <dbReference type="Proteomes" id="UP000543224"/>
    </source>
</evidence>
<reference evidence="8 9" key="1">
    <citation type="journal article" date="2020" name="Front. Microbiol.">
        <title>Single-cell genomics of novel Actinobacteria with the Wood-Ljungdahl pathway discovered in a serpentinizing system.</title>
        <authorList>
            <person name="Merino N."/>
            <person name="Kawai M."/>
            <person name="Boyd E.S."/>
            <person name="Colman D.R."/>
            <person name="McGlynn S.E."/>
            <person name="Nealson K.H."/>
            <person name="Kurokawa K."/>
            <person name="Hongoh Y."/>
        </authorList>
    </citation>
    <scope>NUCLEOTIDE SEQUENCE [LARGE SCALE GENOMIC DNA]</scope>
    <source>
        <strain evidence="6 8">S25</strain>
        <strain evidence="7 9">S43</strain>
    </source>
</reference>
<dbReference type="InterPro" id="IPR036188">
    <property type="entry name" value="FAD/NAD-bd_sf"/>
</dbReference>
<dbReference type="AlphaFoldDB" id="A0A6V8PQG3"/>
<dbReference type="InterPro" id="IPR052206">
    <property type="entry name" value="Retinol_saturase"/>
</dbReference>
<evidence type="ECO:0000313" key="9">
    <source>
        <dbReference type="Proteomes" id="UP000576480"/>
    </source>
</evidence>
<comment type="caution">
    <text evidence="7">The sequence shown here is derived from an EMBL/GenBank/DDBJ whole genome shotgun (WGS) entry which is preliminary data.</text>
</comment>
<evidence type="ECO:0000256" key="4">
    <source>
        <dbReference type="ARBA" id="ARBA00022857"/>
    </source>
</evidence>
<dbReference type="SUPFAM" id="SSF51905">
    <property type="entry name" value="FAD/NAD(P)-binding domain"/>
    <property type="match status" value="1"/>
</dbReference>
<accession>A0A6V8PQG3</accession>
<keyword evidence="4" id="KW-0521">NADP</keyword>
<sequence length="340" mass="38420">MPFTAILSNTLIALGIAFSIIFPMKAPAYFASGEFKKYDWRVKVDPQKPKGENEYDVIIIGSGLGGLTCGSLLSKRGYKVLVLEQHYRVGGYCSSFQRRGFVFNTSVEDVSGLWEKGPLTYLLRELGLKKEDLFVRNKTKYIFKDREIDIPNELEDFLNLLSDLFPDEKEKIHQFFAGAKKAYEECPTLIKNQDEGYHIVINSNADPSLAPEGKASVTLITFANYDDFPERETEEYLKKKKEFAEELIKKSEKVIPDLSKYIIVQDAATPKTFERYTLMPEGAIYSFDQSIGVKRPYFKTPIKGLYLAGASTFPGGGIEAVVISGMICPNDICNWEVERP</sequence>
<evidence type="ECO:0000256" key="2">
    <source>
        <dbReference type="ARBA" id="ARBA00022729"/>
    </source>
</evidence>
<evidence type="ECO:0000256" key="1">
    <source>
        <dbReference type="ARBA" id="ARBA00022630"/>
    </source>
</evidence>
<dbReference type="Proteomes" id="UP000543224">
    <property type="component" value="Unassembled WGS sequence"/>
</dbReference>
<keyword evidence="5" id="KW-0520">NAD</keyword>
<dbReference type="Gene3D" id="3.50.50.60">
    <property type="entry name" value="FAD/NAD(P)-binding domain"/>
    <property type="match status" value="1"/>
</dbReference>
<keyword evidence="2" id="KW-0732">Signal</keyword>
<evidence type="ECO:0000313" key="7">
    <source>
        <dbReference type="EMBL" id="GFP34879.1"/>
    </source>
</evidence>
<dbReference type="Pfam" id="PF13450">
    <property type="entry name" value="NAD_binding_8"/>
    <property type="match status" value="1"/>
</dbReference>
<proteinExistence type="predicted"/>
<dbReference type="PANTHER" id="PTHR46091:SF3">
    <property type="entry name" value="AMINE OXIDASE DOMAIN-CONTAINING PROTEIN"/>
    <property type="match status" value="1"/>
</dbReference>
<keyword evidence="3" id="KW-0274">FAD</keyword>
<protein>
    <submittedName>
        <fullName evidence="7">All-trans-retinol 13,14-reductase</fullName>
    </submittedName>
</protein>
<evidence type="ECO:0000313" key="6">
    <source>
        <dbReference type="EMBL" id="GFP24803.1"/>
    </source>
</evidence>
<dbReference type="PANTHER" id="PTHR46091">
    <property type="entry name" value="BLR7054 PROTEIN"/>
    <property type="match status" value="1"/>
</dbReference>
<evidence type="ECO:0000256" key="5">
    <source>
        <dbReference type="ARBA" id="ARBA00023027"/>
    </source>
</evidence>
<name>A0A6V8PQG3_9ACTN</name>
<organism evidence="7 9">
    <name type="scientific">Candidatus Hakubella thermalkaliphila</name>
    <dbReference type="NCBI Taxonomy" id="2754717"/>
    <lineage>
        <taxon>Bacteria</taxon>
        <taxon>Bacillati</taxon>
        <taxon>Actinomycetota</taxon>
        <taxon>Actinomycetota incertae sedis</taxon>
        <taxon>Candidatus Hakubellales</taxon>
        <taxon>Candidatus Hakubellaceae</taxon>
        <taxon>Candidatus Hakubella</taxon>
    </lineage>
</organism>
<dbReference type="Proteomes" id="UP000576480">
    <property type="component" value="Unassembled WGS sequence"/>
</dbReference>
<gene>
    <name evidence="6" type="ORF">HKBW3S25_00241</name>
    <name evidence="7" type="ORF">HKBW3S43_00671</name>
</gene>